<accession>A0A399CWK2</accession>
<comment type="caution">
    <text evidence="2">The sequence shown here is derived from an EMBL/GenBank/DDBJ whole genome shotgun (WGS) entry which is preliminary data.</text>
</comment>
<protein>
    <submittedName>
        <fullName evidence="2">Peptidase</fullName>
    </submittedName>
</protein>
<feature type="domain" description="Retropepsin-like aspartic endopeptidase" evidence="1">
    <location>
        <begin position="5"/>
        <end position="138"/>
    </location>
</feature>
<reference evidence="2 3" key="1">
    <citation type="journal article" date="2015" name="Int. J. Syst. Evol. Microbiol.">
        <title>Mariniphaga sediminis sp. nov., isolated from coastal sediment.</title>
        <authorList>
            <person name="Wang F.Q."/>
            <person name="Shen Q.Y."/>
            <person name="Chen G.J."/>
            <person name="Du Z.J."/>
        </authorList>
    </citation>
    <scope>NUCLEOTIDE SEQUENCE [LARGE SCALE GENOMIC DNA]</scope>
    <source>
        <strain evidence="2 3">SY21</strain>
    </source>
</reference>
<evidence type="ECO:0000313" key="3">
    <source>
        <dbReference type="Proteomes" id="UP000266441"/>
    </source>
</evidence>
<sequence>MEKIIIGRKDKADFKQLELEGIDVKIDSGAYTSSFHCHHIERFEKSGTAWVKCHFLDPEHPLYHEKEFIFKAFKIRRVKSSNGAVEERISIQTEIFLFGKHYPIELTLTERAEMKYPVLLGRKFISKKFLIDTSRKNLSFKGQTVKVKEVS</sequence>
<dbReference type="InterPro" id="IPR021109">
    <property type="entry name" value="Peptidase_aspartic_dom_sf"/>
</dbReference>
<name>A0A399CWK2_9BACT</name>
<proteinExistence type="predicted"/>
<dbReference type="PANTHER" id="PTHR38037">
    <property type="entry name" value="ZN_PROTEASE DOMAIN-CONTAINING PROTEIN"/>
    <property type="match status" value="1"/>
</dbReference>
<organism evidence="2 3">
    <name type="scientific">Mariniphaga sediminis</name>
    <dbReference type="NCBI Taxonomy" id="1628158"/>
    <lineage>
        <taxon>Bacteria</taxon>
        <taxon>Pseudomonadati</taxon>
        <taxon>Bacteroidota</taxon>
        <taxon>Bacteroidia</taxon>
        <taxon>Marinilabiliales</taxon>
        <taxon>Prolixibacteraceae</taxon>
        <taxon>Mariniphaga</taxon>
    </lineage>
</organism>
<dbReference type="EMBL" id="QWET01000016">
    <property type="protein sequence ID" value="RIH63777.1"/>
    <property type="molecule type" value="Genomic_DNA"/>
</dbReference>
<keyword evidence="3" id="KW-1185">Reference proteome</keyword>
<evidence type="ECO:0000259" key="1">
    <source>
        <dbReference type="Pfam" id="PF05618"/>
    </source>
</evidence>
<dbReference type="Pfam" id="PF05618">
    <property type="entry name" value="Zn_protease"/>
    <property type="match status" value="1"/>
</dbReference>
<dbReference type="RefSeq" id="WP_119351236.1">
    <property type="nucleotide sequence ID" value="NZ_QWET01000016.1"/>
</dbReference>
<dbReference type="InterPro" id="IPR008503">
    <property type="entry name" value="Asp_endopeptidase"/>
</dbReference>
<dbReference type="AlphaFoldDB" id="A0A399CWK2"/>
<evidence type="ECO:0000313" key="2">
    <source>
        <dbReference type="EMBL" id="RIH63777.1"/>
    </source>
</evidence>
<dbReference type="PANTHER" id="PTHR38037:SF2">
    <property type="entry name" value="ATP-DEPENDENT ZINC PROTEASE DOMAIN-CONTAINING PROTEIN-RELATED"/>
    <property type="match status" value="1"/>
</dbReference>
<gene>
    <name evidence="2" type="ORF">D1164_17720</name>
</gene>
<dbReference type="OrthoDB" id="9782977at2"/>
<dbReference type="Gene3D" id="2.40.70.10">
    <property type="entry name" value="Acid Proteases"/>
    <property type="match status" value="1"/>
</dbReference>
<dbReference type="SUPFAM" id="SSF50630">
    <property type="entry name" value="Acid proteases"/>
    <property type="match status" value="1"/>
</dbReference>
<dbReference type="Proteomes" id="UP000266441">
    <property type="component" value="Unassembled WGS sequence"/>
</dbReference>